<name>A0ABX2W6F5_9ENTR</name>
<dbReference type="Pfam" id="PF26603">
    <property type="entry name" value="DUF8188"/>
    <property type="match status" value="1"/>
</dbReference>
<comment type="caution">
    <text evidence="2">The sequence shown here is derived from an EMBL/GenBank/DDBJ whole genome shotgun (WGS) entry which is preliminary data.</text>
</comment>
<accession>A0ABX2W6F5</accession>
<evidence type="ECO:0000259" key="1">
    <source>
        <dbReference type="Pfam" id="PF26603"/>
    </source>
</evidence>
<gene>
    <name evidence="2" type="ORF">M976_02670</name>
</gene>
<evidence type="ECO:0000313" key="3">
    <source>
        <dbReference type="Proteomes" id="UP000078407"/>
    </source>
</evidence>
<keyword evidence="3" id="KW-1185">Reference proteome</keyword>
<reference evidence="2 3" key="1">
    <citation type="submission" date="2016-04" db="EMBL/GenBank/DDBJ databases">
        <title>ATOL: Assembling a taxonomically balanced genome-scale reconstruction of the evolutionary history of the Enterobacteriaceae.</title>
        <authorList>
            <person name="Plunkett G.III."/>
            <person name="Neeno-Eckwall E.C."/>
            <person name="Glasner J.D."/>
            <person name="Perna N.T."/>
        </authorList>
    </citation>
    <scope>NUCLEOTIDE SEQUENCE [LARGE SCALE GENOMIC DNA]</scope>
    <source>
        <strain evidence="2 3">ATCC 51602</strain>
    </source>
</reference>
<feature type="domain" description="DUF8188" evidence="1">
    <location>
        <begin position="1"/>
        <end position="76"/>
    </location>
</feature>
<proteinExistence type="predicted"/>
<dbReference type="InterPro" id="IPR058501">
    <property type="entry name" value="DUF8188"/>
</dbReference>
<evidence type="ECO:0000313" key="2">
    <source>
        <dbReference type="EMBL" id="OAT26513.1"/>
    </source>
</evidence>
<dbReference type="EMBL" id="LXEQ01000045">
    <property type="protein sequence ID" value="OAT26513.1"/>
    <property type="molecule type" value="Genomic_DNA"/>
</dbReference>
<protein>
    <recommendedName>
        <fullName evidence="1">DUF8188 domain-containing protein</fullName>
    </recommendedName>
</protein>
<sequence length="78" mass="9039">MVRVNNKQWNDKNYGSEINPVPVFGVTLSGRGYEEFSPGVLVESRKQSDVSDKINRIFVEQYLNYFLPSDAYKKLFSE</sequence>
<organism evidence="2 3">
    <name type="scientific">Buttiauxella ferragutiae ATCC 51602</name>
    <dbReference type="NCBI Taxonomy" id="1354252"/>
    <lineage>
        <taxon>Bacteria</taxon>
        <taxon>Pseudomonadati</taxon>
        <taxon>Pseudomonadota</taxon>
        <taxon>Gammaproteobacteria</taxon>
        <taxon>Enterobacterales</taxon>
        <taxon>Enterobacteriaceae</taxon>
        <taxon>Buttiauxella</taxon>
    </lineage>
</organism>
<dbReference type="Proteomes" id="UP000078407">
    <property type="component" value="Unassembled WGS sequence"/>
</dbReference>